<dbReference type="AlphaFoldDB" id="A0A7I4DQ97"/>
<dbReference type="GO" id="GO:0005634">
    <property type="term" value="C:nucleus"/>
    <property type="evidence" value="ECO:0007669"/>
    <property type="project" value="UniProtKB-SubCell"/>
</dbReference>
<sequence>MSLKLEEMAVSSPLVVVGSVNADIYVEVERLPVEGETIAARSGQTLPGGKGANQAACAARLSYPTFFCGQVGLDGHANLVKDALASAGVRLDHVNTVDSPTGHAVVMLQPGGKNSIIIVGGANVAWPKLEDGISRLTANAQQLIKRAGAVLLQREIPDAVNLEAAKVAKSAGVPVIMDAGGAEGPIPEELLKHVTVLSPNESELARLTAMPTNSLEKILLAAAKVQEMGVQQVLVKMGETGSVLVSGKEPPIYQPAILAPTVVDTTGAGDTFTASYAVALIERQTPAEALRFAAAAASICVRSKGAMPSMPERKAVLQLLKEHPLTEEKLSPPDEKVSRFLQCRHRDGAAATKIETPNRVDSKPNGFQGQASPNQHMPKVMEGLKIGIVGFGTFGQFLAERICGQGHEVVALSRSDYRDVARRLGVSFHRDVNAFCDEHPDIVIMSASIISTETVLRSLPVERLKPDTLFVDVLSVKGFPKQLFLTILPPQFDVLCTHPMFGPNSGRASWAGLPVVYERVRIGEGARMDRCNRFLDIFSSQGCKMVEMSCGEHDVHAAGSQFITHTVCRILGKMKLESTPMNTKGYEDILRLAETGEADSFDLYYGLFVHNPNAVQELQRLETAVACLKKELFGHIQHTSGEQAFSVAKRVAEVSMC</sequence>
<evidence type="ECO:0000256" key="7">
    <source>
        <dbReference type="HAMAP-Rule" id="MF_03215"/>
    </source>
</evidence>
<accession>A0A7I4DQ97</accession>
<protein>
    <recommendedName>
        <fullName evidence="7">Ribokinase</fullName>
        <shortName evidence="7">RK</shortName>
        <ecNumber evidence="7">2.7.1.15</ecNumber>
    </recommendedName>
</protein>
<feature type="binding site" evidence="7">
    <location>
        <position position="300"/>
    </location>
    <ligand>
        <name>K(+)</name>
        <dbReference type="ChEBI" id="CHEBI:29103"/>
    </ligand>
</feature>
<comment type="subcellular location">
    <subcellularLocation>
        <location evidence="7">Cytoplasm</location>
    </subcellularLocation>
    <subcellularLocation>
        <location evidence="7">Nucleus</location>
    </subcellularLocation>
</comment>
<evidence type="ECO:0000313" key="9">
    <source>
        <dbReference type="EnsemblPlants" id="Pp3c5_14610V3.4"/>
    </source>
</evidence>
<dbReference type="Pfam" id="PF02153">
    <property type="entry name" value="PDH_N"/>
    <property type="match status" value="1"/>
</dbReference>
<keyword evidence="7" id="KW-0119">Carbohydrate metabolism</keyword>
<dbReference type="Gene3D" id="3.40.1190.20">
    <property type="match status" value="1"/>
</dbReference>
<dbReference type="Pfam" id="PF00294">
    <property type="entry name" value="PfkB"/>
    <property type="match status" value="1"/>
</dbReference>
<feature type="binding site" evidence="7">
    <location>
        <begin position="21"/>
        <end position="23"/>
    </location>
    <ligand>
        <name>substrate</name>
    </ligand>
</feature>
<feature type="domain" description="Prephenate/arogenate dehydrogenase" evidence="8">
    <location>
        <begin position="384"/>
        <end position="657"/>
    </location>
</feature>
<keyword evidence="7" id="KW-0547">Nucleotide-binding</keyword>
<reference evidence="9" key="3">
    <citation type="submission" date="2020-12" db="UniProtKB">
        <authorList>
            <consortium name="EnsemblPlants"/>
        </authorList>
    </citation>
    <scope>IDENTIFICATION</scope>
</reference>
<dbReference type="PANTHER" id="PTHR43207">
    <property type="entry name" value="AROGENATE DEHYDROGENASE-RELATED"/>
    <property type="match status" value="1"/>
</dbReference>
<comment type="activity regulation">
    <text evidence="7">Activated by a monovalent cation that binds near, but not in, the active site. The most likely occupant of the site in vivo is potassium. Ion binding induces a conformational change that may alter substrate affinity.</text>
</comment>
<keyword evidence="1 7" id="KW-0808">Transferase</keyword>
<comment type="pathway">
    <text evidence="7">Carbohydrate metabolism; D-ribose degradation; D-ribose 5-phosphate from beta-D-ribopyranose: step 2/2.</text>
</comment>
<dbReference type="PRINTS" id="PR00990">
    <property type="entry name" value="RIBOKINASE"/>
</dbReference>
<dbReference type="FunFam" id="3.40.1190.20:FF:000029">
    <property type="entry name" value="Ribokinase"/>
    <property type="match status" value="1"/>
</dbReference>
<dbReference type="GO" id="GO:0008977">
    <property type="term" value="F:prephenate dehydrogenase (NAD+) activity"/>
    <property type="evidence" value="ECO:0007669"/>
    <property type="project" value="InterPro"/>
</dbReference>
<dbReference type="EnsemblPlants" id="Pp3c5_14610V3.6">
    <property type="protein sequence ID" value="Pp3c5_14610V3.6"/>
    <property type="gene ID" value="Pp3c5_14610"/>
</dbReference>
<feature type="binding site" evidence="7">
    <location>
        <position position="266"/>
    </location>
    <ligand>
        <name>K(+)</name>
        <dbReference type="ChEBI" id="CHEBI:29103"/>
    </ligand>
</feature>
<dbReference type="EnsemblPlants" id="Pp3c5_14610V3.5">
    <property type="protein sequence ID" value="Pp3c5_14610V3.5"/>
    <property type="gene ID" value="Pp3c5_14610"/>
</dbReference>
<keyword evidence="4 7" id="KW-0460">Magnesium</keyword>
<feature type="binding site" evidence="7">
    <location>
        <begin position="236"/>
        <end position="241"/>
    </location>
    <ligand>
        <name>ATP</name>
        <dbReference type="ChEBI" id="CHEBI:30616"/>
    </ligand>
</feature>
<dbReference type="InterPro" id="IPR003099">
    <property type="entry name" value="Prephen_DH"/>
</dbReference>
<organism evidence="9 10">
    <name type="scientific">Physcomitrium patens</name>
    <name type="common">Spreading-leaved earth moss</name>
    <name type="synonym">Physcomitrella patens</name>
    <dbReference type="NCBI Taxonomy" id="3218"/>
    <lineage>
        <taxon>Eukaryota</taxon>
        <taxon>Viridiplantae</taxon>
        <taxon>Streptophyta</taxon>
        <taxon>Embryophyta</taxon>
        <taxon>Bryophyta</taxon>
        <taxon>Bryophytina</taxon>
        <taxon>Bryopsida</taxon>
        <taxon>Funariidae</taxon>
        <taxon>Funariales</taxon>
        <taxon>Funariaceae</taxon>
        <taxon>Physcomitrium</taxon>
    </lineage>
</organism>
<evidence type="ECO:0000256" key="1">
    <source>
        <dbReference type="ARBA" id="ARBA00022679"/>
    </source>
</evidence>
<keyword evidence="10" id="KW-1185">Reference proteome</keyword>
<comment type="function">
    <text evidence="7">Catalyzes the phosphorylation of ribose at O-5 in a reaction requiring ATP and magnesium. The resulting D-ribose-5-phosphate can then be used either for sythesis of nucleotides, histidine, and tryptophan, or as a component of the pentose phosphate pathway.</text>
</comment>
<feature type="binding site" evidence="7">
    <location>
        <position position="303"/>
    </location>
    <ligand>
        <name>K(+)</name>
        <dbReference type="ChEBI" id="CHEBI:29103"/>
    </ligand>
</feature>
<dbReference type="GO" id="GO:0004665">
    <property type="term" value="F:prephenate dehydrogenase (NADP+) activity"/>
    <property type="evidence" value="ECO:0007669"/>
    <property type="project" value="InterPro"/>
</dbReference>
<dbReference type="InterPro" id="IPR029056">
    <property type="entry name" value="Ribokinase-like"/>
</dbReference>
<dbReference type="InterPro" id="IPR045011">
    <property type="entry name" value="TYRAAT1/2"/>
</dbReference>
<name>A0A7I4DQ97_PHYPA</name>
<dbReference type="SUPFAM" id="SSF53613">
    <property type="entry name" value="Ribokinase-like"/>
    <property type="match status" value="1"/>
</dbReference>
<dbReference type="Gramene" id="Pp3c5_14610V3.6">
    <property type="protein sequence ID" value="Pp3c5_14610V3.6"/>
    <property type="gene ID" value="Pp3c5_14610"/>
</dbReference>
<dbReference type="CDD" id="cd01174">
    <property type="entry name" value="ribokinase"/>
    <property type="match status" value="1"/>
</dbReference>
<dbReference type="EnsemblPlants" id="Pp3c5_14610V3.8">
    <property type="protein sequence ID" value="Pp3c5_14610V3.8"/>
    <property type="gene ID" value="Pp3c5_14610"/>
</dbReference>
<gene>
    <name evidence="9" type="primary">LOC112282766</name>
</gene>
<comment type="cofactor">
    <cofactor evidence="7">
        <name>Mg(2+)</name>
        <dbReference type="ChEBI" id="CHEBI:18420"/>
    </cofactor>
    <text evidence="7">Requires a divalent cation, most likely magnesium in vivo, as an electrophilic catalyst to aid phosphoryl group transfer. It is the chelate of the metal and the nucleotide that is the actual substrate.</text>
</comment>
<proteinExistence type="inferred from homology"/>
<dbReference type="Pfam" id="PF26213">
    <property type="entry name" value="TYRAAT1_C"/>
    <property type="match status" value="1"/>
</dbReference>
<dbReference type="GO" id="GO:0005524">
    <property type="term" value="F:ATP binding"/>
    <property type="evidence" value="ECO:0007669"/>
    <property type="project" value="UniProtKB-UniRule"/>
</dbReference>
<dbReference type="Gramene" id="Pp3c5_14610V3.4">
    <property type="protein sequence ID" value="Pp3c5_14610V3.4"/>
    <property type="gene ID" value="Pp3c5_14610"/>
</dbReference>
<dbReference type="Gramene" id="Pp3c5_14610V3.8">
    <property type="protein sequence ID" value="Pp3c5_14610V3.8"/>
    <property type="gene ID" value="Pp3c5_14610"/>
</dbReference>
<keyword evidence="2 7" id="KW-0479">Metal-binding</keyword>
<feature type="binding site" evidence="7">
    <location>
        <begin position="269"/>
        <end position="270"/>
    </location>
    <ligand>
        <name>ATP</name>
        <dbReference type="ChEBI" id="CHEBI:30616"/>
    </ligand>
</feature>
<evidence type="ECO:0000256" key="6">
    <source>
        <dbReference type="ARBA" id="ARBA00023002"/>
    </source>
</evidence>
<evidence type="ECO:0000256" key="4">
    <source>
        <dbReference type="ARBA" id="ARBA00022842"/>
    </source>
</evidence>
<feature type="binding site" evidence="7">
    <location>
        <position position="309"/>
    </location>
    <ligand>
        <name>K(+)</name>
        <dbReference type="ChEBI" id="CHEBI:29103"/>
    </ligand>
</feature>
<dbReference type="EMBL" id="ABEU02000005">
    <property type="status" value="NOT_ANNOTATED_CDS"/>
    <property type="molecule type" value="Genomic_DNA"/>
</dbReference>
<dbReference type="InterPro" id="IPR011611">
    <property type="entry name" value="PfkB_dom"/>
</dbReference>
<dbReference type="InterPro" id="IPR046826">
    <property type="entry name" value="PDH_N"/>
</dbReference>
<dbReference type="HAMAP" id="MF_01987">
    <property type="entry name" value="Ribokinase"/>
    <property type="match status" value="1"/>
</dbReference>
<evidence type="ECO:0000256" key="3">
    <source>
        <dbReference type="ARBA" id="ARBA00022777"/>
    </source>
</evidence>
<dbReference type="InterPro" id="IPR036291">
    <property type="entry name" value="NAD(P)-bd_dom_sf"/>
</dbReference>
<dbReference type="GO" id="GO:0033730">
    <property type="term" value="F:arogenate dehydrogenase (NADP+) activity"/>
    <property type="evidence" value="ECO:0007669"/>
    <property type="project" value="InterPro"/>
</dbReference>
<dbReference type="GO" id="GO:0070403">
    <property type="term" value="F:NAD+ binding"/>
    <property type="evidence" value="ECO:0007669"/>
    <property type="project" value="InterPro"/>
</dbReference>
<evidence type="ECO:0000313" key="10">
    <source>
        <dbReference type="Proteomes" id="UP000006727"/>
    </source>
</evidence>
<dbReference type="InterPro" id="IPR059064">
    <property type="entry name" value="TYRAAT2_C"/>
</dbReference>
<keyword evidence="6" id="KW-0560">Oxidoreductase</keyword>
<dbReference type="EC" id="2.7.1.15" evidence="7"/>
<keyword evidence="3 7" id="KW-0418">Kinase</keyword>
<dbReference type="Proteomes" id="UP000006727">
    <property type="component" value="Chromosome 5"/>
</dbReference>
<dbReference type="UniPathway" id="UPA00916">
    <property type="reaction ID" value="UER00889"/>
</dbReference>
<dbReference type="GO" id="GO:0046872">
    <property type="term" value="F:metal ion binding"/>
    <property type="evidence" value="ECO:0007669"/>
    <property type="project" value="UniProtKB-KW"/>
</dbReference>
<feature type="active site" description="Proton acceptor" evidence="7">
    <location>
        <position position="270"/>
    </location>
</feature>
<comment type="caution">
    <text evidence="7">Lacks conserved residue(s) required for the propagation of feature annotation.</text>
</comment>
<evidence type="ECO:0000256" key="5">
    <source>
        <dbReference type="ARBA" id="ARBA00022958"/>
    </source>
</evidence>
<feature type="binding site" evidence="7">
    <location>
        <position position="270"/>
    </location>
    <ligand>
        <name>substrate</name>
    </ligand>
</feature>
<comment type="similarity">
    <text evidence="7">Belongs to the carbohydrate kinase PfkB family. Ribokinase subfamily.</text>
</comment>
<keyword evidence="7" id="KW-0963">Cytoplasm</keyword>
<comment type="subunit">
    <text evidence="7">Homodimer.</text>
</comment>
<evidence type="ECO:0000259" key="8">
    <source>
        <dbReference type="PROSITE" id="PS51176"/>
    </source>
</evidence>
<dbReference type="PROSITE" id="PS51176">
    <property type="entry name" value="PDH_ADH"/>
    <property type="match status" value="1"/>
</dbReference>
<dbReference type="EnsemblPlants" id="Pp3c5_14610V3.4">
    <property type="protein sequence ID" value="Pp3c5_14610V3.4"/>
    <property type="gene ID" value="Pp3c5_14610"/>
</dbReference>
<comment type="catalytic activity">
    <reaction evidence="7">
        <text>D-ribose + ATP = D-ribose 5-phosphate + ADP + H(+)</text>
        <dbReference type="Rhea" id="RHEA:13697"/>
        <dbReference type="ChEBI" id="CHEBI:15378"/>
        <dbReference type="ChEBI" id="CHEBI:30616"/>
        <dbReference type="ChEBI" id="CHEBI:47013"/>
        <dbReference type="ChEBI" id="CHEBI:78346"/>
        <dbReference type="ChEBI" id="CHEBI:456216"/>
        <dbReference type="EC" id="2.7.1.15"/>
    </reaction>
</comment>
<dbReference type="InterPro" id="IPR011877">
    <property type="entry name" value="Ribokinase"/>
</dbReference>
<evidence type="ECO:0000256" key="2">
    <source>
        <dbReference type="ARBA" id="ARBA00022723"/>
    </source>
</evidence>
<feature type="binding site" evidence="7">
    <location>
        <position position="305"/>
    </location>
    <ligand>
        <name>K(+)</name>
        <dbReference type="ChEBI" id="CHEBI:29103"/>
    </ligand>
</feature>
<dbReference type="GO" id="GO:0004747">
    <property type="term" value="F:ribokinase activity"/>
    <property type="evidence" value="ECO:0007669"/>
    <property type="project" value="UniProtKB-UniRule"/>
</dbReference>
<dbReference type="SUPFAM" id="SSF51735">
    <property type="entry name" value="NAD(P)-binding Rossmann-fold domains"/>
    <property type="match status" value="1"/>
</dbReference>
<feature type="binding site" evidence="7">
    <location>
        <position position="155"/>
    </location>
    <ligand>
        <name>substrate</name>
    </ligand>
</feature>
<feature type="binding site" evidence="7">
    <location>
        <position position="200"/>
    </location>
    <ligand>
        <name>ATP</name>
        <dbReference type="ChEBI" id="CHEBI:30616"/>
    </ligand>
</feature>
<dbReference type="Gene3D" id="3.40.50.720">
    <property type="entry name" value="NAD(P)-binding Rossmann-like Domain"/>
    <property type="match status" value="1"/>
</dbReference>
<dbReference type="InterPro" id="IPR002139">
    <property type="entry name" value="Ribo/fructo_kinase"/>
</dbReference>
<dbReference type="GO" id="GO:0005737">
    <property type="term" value="C:cytoplasm"/>
    <property type="evidence" value="ECO:0007669"/>
    <property type="project" value="UniProtKB-SubCell"/>
</dbReference>
<dbReference type="GO" id="GO:0006571">
    <property type="term" value="P:tyrosine biosynthetic process"/>
    <property type="evidence" value="ECO:0007669"/>
    <property type="project" value="InterPro"/>
</dbReference>
<keyword evidence="7" id="KW-0067">ATP-binding</keyword>
<keyword evidence="5 7" id="KW-0630">Potassium</keyword>
<dbReference type="GO" id="GO:0019303">
    <property type="term" value="P:D-ribose catabolic process"/>
    <property type="evidence" value="ECO:0007669"/>
    <property type="project" value="UniProtKB-UniRule"/>
</dbReference>
<dbReference type="PANTHER" id="PTHR43207:SF4">
    <property type="entry name" value="AROGENATE DEHYDROGENASE 2, CHLOROPLASTIC"/>
    <property type="match status" value="1"/>
</dbReference>
<reference evidence="9 10" key="2">
    <citation type="journal article" date="2018" name="Plant J.">
        <title>The Physcomitrella patens chromosome-scale assembly reveals moss genome structure and evolution.</title>
        <authorList>
            <person name="Lang D."/>
            <person name="Ullrich K.K."/>
            <person name="Murat F."/>
            <person name="Fuchs J."/>
            <person name="Jenkins J."/>
            <person name="Haas F.B."/>
            <person name="Piednoel M."/>
            <person name="Gundlach H."/>
            <person name="Van Bel M."/>
            <person name="Meyberg R."/>
            <person name="Vives C."/>
            <person name="Morata J."/>
            <person name="Symeonidi A."/>
            <person name="Hiss M."/>
            <person name="Muchero W."/>
            <person name="Kamisugi Y."/>
            <person name="Saleh O."/>
            <person name="Blanc G."/>
            <person name="Decker E.L."/>
            <person name="van Gessel N."/>
            <person name="Grimwood J."/>
            <person name="Hayes R.D."/>
            <person name="Graham S.W."/>
            <person name="Gunter L.E."/>
            <person name="McDaniel S.F."/>
            <person name="Hoernstein S.N.W."/>
            <person name="Larsson A."/>
            <person name="Li F.W."/>
            <person name="Perroud P.F."/>
            <person name="Phillips J."/>
            <person name="Ranjan P."/>
            <person name="Rokshar D.S."/>
            <person name="Rothfels C.J."/>
            <person name="Schneider L."/>
            <person name="Shu S."/>
            <person name="Stevenson D.W."/>
            <person name="Thummler F."/>
            <person name="Tillich M."/>
            <person name="Villarreal Aguilar J.C."/>
            <person name="Widiez T."/>
            <person name="Wong G.K."/>
            <person name="Wymore A."/>
            <person name="Zhang Y."/>
            <person name="Zimmer A.D."/>
            <person name="Quatrano R.S."/>
            <person name="Mayer K.F.X."/>
            <person name="Goodstein D."/>
            <person name="Casacuberta J.M."/>
            <person name="Vandepoele K."/>
            <person name="Reski R."/>
            <person name="Cuming A.C."/>
            <person name="Tuskan G.A."/>
            <person name="Maumus F."/>
            <person name="Salse J."/>
            <person name="Schmutz J."/>
            <person name="Rensing S.A."/>
        </authorList>
    </citation>
    <scope>NUCLEOTIDE SEQUENCE [LARGE SCALE GENOMIC DNA]</scope>
    <source>
        <strain evidence="9 10">cv. Gransden 2004</strain>
    </source>
</reference>
<feature type="binding site" evidence="7">
    <location>
        <begin position="49"/>
        <end position="53"/>
    </location>
    <ligand>
        <name>substrate</name>
    </ligand>
</feature>
<keyword evidence="7" id="KW-0539">Nucleus</keyword>
<reference evidence="9 10" key="1">
    <citation type="journal article" date="2008" name="Science">
        <title>The Physcomitrella genome reveals evolutionary insights into the conquest of land by plants.</title>
        <authorList>
            <person name="Rensing S."/>
            <person name="Lang D."/>
            <person name="Zimmer A."/>
            <person name="Terry A."/>
            <person name="Salamov A."/>
            <person name="Shapiro H."/>
            <person name="Nishiyama T."/>
            <person name="Perroud P.-F."/>
            <person name="Lindquist E."/>
            <person name="Kamisugi Y."/>
            <person name="Tanahashi T."/>
            <person name="Sakakibara K."/>
            <person name="Fujita T."/>
            <person name="Oishi K."/>
            <person name="Shin-I T."/>
            <person name="Kuroki Y."/>
            <person name="Toyoda A."/>
            <person name="Suzuki Y."/>
            <person name="Hashimoto A."/>
            <person name="Yamaguchi K."/>
            <person name="Sugano A."/>
            <person name="Kohara Y."/>
            <person name="Fujiyama A."/>
            <person name="Anterola A."/>
            <person name="Aoki S."/>
            <person name="Ashton N."/>
            <person name="Barbazuk W.B."/>
            <person name="Barker E."/>
            <person name="Bennetzen J."/>
            <person name="Bezanilla M."/>
            <person name="Blankenship R."/>
            <person name="Cho S.H."/>
            <person name="Dutcher S."/>
            <person name="Estelle M."/>
            <person name="Fawcett J.A."/>
            <person name="Gundlach H."/>
            <person name="Hanada K."/>
            <person name="Heyl A."/>
            <person name="Hicks K.A."/>
            <person name="Hugh J."/>
            <person name="Lohr M."/>
            <person name="Mayer K."/>
            <person name="Melkozernov A."/>
            <person name="Murata T."/>
            <person name="Nelson D."/>
            <person name="Pils B."/>
            <person name="Prigge M."/>
            <person name="Reiss B."/>
            <person name="Renner T."/>
            <person name="Rombauts S."/>
            <person name="Rushton P."/>
            <person name="Sanderfoot A."/>
            <person name="Schween G."/>
            <person name="Shiu S.-H."/>
            <person name="Stueber K."/>
            <person name="Theodoulou F.L."/>
            <person name="Tu H."/>
            <person name="Van de Peer Y."/>
            <person name="Verrier P.J."/>
            <person name="Waters E."/>
            <person name="Wood A."/>
            <person name="Yang L."/>
            <person name="Cove D."/>
            <person name="Cuming A."/>
            <person name="Hasebe M."/>
            <person name="Lucas S."/>
            <person name="Mishler D.B."/>
            <person name="Reski R."/>
            <person name="Grigoriev I."/>
            <person name="Quatrano R.S."/>
            <person name="Boore J.L."/>
        </authorList>
    </citation>
    <scope>NUCLEOTIDE SEQUENCE [LARGE SCALE GENOMIC DNA]</scope>
    <source>
        <strain evidence="9 10">cv. Gransden 2004</strain>
    </source>
</reference>
<dbReference type="Gramene" id="Pp3c5_14610V3.5">
    <property type="protein sequence ID" value="Pp3c5_14610V3.5"/>
    <property type="gene ID" value="Pp3c5_14610"/>
</dbReference>
<feature type="binding site" evidence="7">
    <location>
        <position position="264"/>
    </location>
    <ligand>
        <name>K(+)</name>
        <dbReference type="ChEBI" id="CHEBI:29103"/>
    </ligand>
</feature>